<dbReference type="SUPFAM" id="SSF53335">
    <property type="entry name" value="S-adenosyl-L-methionine-dependent methyltransferases"/>
    <property type="match status" value="1"/>
</dbReference>
<proteinExistence type="predicted"/>
<dbReference type="Pfam" id="PF05096">
    <property type="entry name" value="Glu_cyclase_2"/>
    <property type="match status" value="1"/>
</dbReference>
<dbReference type="InterPro" id="IPR007788">
    <property type="entry name" value="QCT"/>
</dbReference>
<gene>
    <name evidence="3" type="ORF">THAOC_03138</name>
</gene>
<dbReference type="InterPro" id="IPR006342">
    <property type="entry name" value="FkbM_mtfrase"/>
</dbReference>
<dbReference type="OrthoDB" id="409395at2759"/>
<dbReference type="PANTHER" id="PTHR31270">
    <property type="entry name" value="GLUTAMINYL-PEPTIDE CYCLOTRANSFERASE"/>
    <property type="match status" value="1"/>
</dbReference>
<dbReference type="InterPro" id="IPR029063">
    <property type="entry name" value="SAM-dependent_MTases_sf"/>
</dbReference>
<protein>
    <recommendedName>
        <fullName evidence="2">Methyltransferase FkbM domain-containing protein</fullName>
    </recommendedName>
</protein>
<dbReference type="Proteomes" id="UP000266841">
    <property type="component" value="Unassembled WGS sequence"/>
</dbReference>
<dbReference type="AlphaFoldDB" id="K0TLA7"/>
<feature type="chain" id="PRO_5003838072" description="Methyltransferase FkbM domain-containing protein" evidence="1">
    <location>
        <begin position="23"/>
        <end position="769"/>
    </location>
</feature>
<reference evidence="3 4" key="1">
    <citation type="journal article" date="2012" name="Genome Biol.">
        <title>Genome and low-iron response of an oceanic diatom adapted to chronic iron limitation.</title>
        <authorList>
            <person name="Lommer M."/>
            <person name="Specht M."/>
            <person name="Roy A.S."/>
            <person name="Kraemer L."/>
            <person name="Andreson R."/>
            <person name="Gutowska M.A."/>
            <person name="Wolf J."/>
            <person name="Bergner S.V."/>
            <person name="Schilhabel M.B."/>
            <person name="Klostermeier U.C."/>
            <person name="Beiko R.G."/>
            <person name="Rosenstiel P."/>
            <person name="Hippler M."/>
            <person name="Laroche J."/>
        </authorList>
    </citation>
    <scope>NUCLEOTIDE SEQUENCE [LARGE SCALE GENOMIC DNA]</scope>
    <source>
        <strain evidence="3 4">CCMP1005</strain>
    </source>
</reference>
<keyword evidence="4" id="KW-1185">Reference proteome</keyword>
<dbReference type="PANTHER" id="PTHR31270:SF1">
    <property type="entry name" value="GLUTAMINYL-PEPTIDE CYCLOTRANSFERASE"/>
    <property type="match status" value="1"/>
</dbReference>
<dbReference type="SUPFAM" id="SSF50998">
    <property type="entry name" value="Quinoprotein alcohol dehydrogenase-like"/>
    <property type="match status" value="1"/>
</dbReference>
<evidence type="ECO:0000313" key="3">
    <source>
        <dbReference type="EMBL" id="EJK75151.1"/>
    </source>
</evidence>
<organism evidence="3 4">
    <name type="scientific">Thalassiosira oceanica</name>
    <name type="common">Marine diatom</name>
    <dbReference type="NCBI Taxonomy" id="159749"/>
    <lineage>
        <taxon>Eukaryota</taxon>
        <taxon>Sar</taxon>
        <taxon>Stramenopiles</taxon>
        <taxon>Ochrophyta</taxon>
        <taxon>Bacillariophyta</taxon>
        <taxon>Coscinodiscophyceae</taxon>
        <taxon>Thalassiosirophycidae</taxon>
        <taxon>Thalassiosirales</taxon>
        <taxon>Thalassiosiraceae</taxon>
        <taxon>Thalassiosira</taxon>
    </lineage>
</organism>
<comment type="caution">
    <text evidence="3">The sequence shown here is derived from an EMBL/GenBank/DDBJ whole genome shotgun (WGS) entry which is preliminary data.</text>
</comment>
<dbReference type="eggNOG" id="ENOG502S9R7">
    <property type="taxonomic scope" value="Eukaryota"/>
</dbReference>
<sequence length="769" mass="85100">MRRRNAAAAGVALHLSLASSLAAETPIHISRDYHLIEEVPHDKSSFTQGLTYFNSHLYEGTGLNYKSHIFKHDPASNMDTIQKLPVSPRNVFGEGISHFFTVSTDADGKAVQEHKLIQLTWKEKIGFIYSLPDMNLLKQFTYETKTGEGWGITFVPHRNEFYVSDGSEYLMVWDAFTLQEKRRIRVTIADEPGQQPWPVDNINEIEFVDFAVGESTTCTAELDGEFTSTMKILANVWFEDVIIAIDPTTGEITRVFDLQDIYTKADRERDRADVLNGISLTGRLRREEDAGLEGGGSTADVASWKYVFLVSLFLLVCFLARLNFQLVKQLGHGVSKVEPASTGGLSSSVAEDERRVSQLRKNVSEMKDSLNGMKGVLGEIERKQAELSSGVAGSSGSSAASFPRLTCSSEIAALQTARINKRFNEWWSHSACPDQVWMEGIHGFFDAATPPTEKSKPYLILDIGCNKGYTSADFLDALSPGTGMNPSSLVTAIREIAKEDNTKFDRDGGVCNDSNKPLNTDRNTRRDVEVHCFEPSPATYKMLNRARTKLISGSEGGAVWHIHNKGLHEVNSEMSWHKACGASVGDELCTIVDASTPDSIRVPVVTVDKFLEDTYLAGGAVEMPLVHMLKVDAEGLDPAVLNGASVLLKSNRAIMTMFEFNPGLSEGKDPATHHGMWGRNGNPKKTLLDVTDWLDTLGYDCYLDTHLPNEREKRDGVSDKPEDTPALYRITGGCMREEPRVRGWANVVCACRKFGMVAESLRKFATMVP</sequence>
<keyword evidence="1" id="KW-0732">Signal</keyword>
<evidence type="ECO:0000313" key="4">
    <source>
        <dbReference type="Proteomes" id="UP000266841"/>
    </source>
</evidence>
<dbReference type="EMBL" id="AGNL01003108">
    <property type="protein sequence ID" value="EJK75151.1"/>
    <property type="molecule type" value="Genomic_DNA"/>
</dbReference>
<dbReference type="Gene3D" id="3.40.50.150">
    <property type="entry name" value="Vaccinia Virus protein VP39"/>
    <property type="match status" value="1"/>
</dbReference>
<dbReference type="Pfam" id="PF05050">
    <property type="entry name" value="Methyltransf_21"/>
    <property type="match status" value="1"/>
</dbReference>
<accession>K0TLA7</accession>
<evidence type="ECO:0000259" key="2">
    <source>
        <dbReference type="Pfam" id="PF05050"/>
    </source>
</evidence>
<evidence type="ECO:0000256" key="1">
    <source>
        <dbReference type="SAM" id="SignalP"/>
    </source>
</evidence>
<name>K0TLA7_THAOC</name>
<feature type="signal peptide" evidence="1">
    <location>
        <begin position="1"/>
        <end position="22"/>
    </location>
</feature>
<dbReference type="InterPro" id="IPR011047">
    <property type="entry name" value="Quinoprotein_ADH-like_sf"/>
</dbReference>
<dbReference type="GO" id="GO:0016603">
    <property type="term" value="F:glutaminyl-peptide cyclotransferase activity"/>
    <property type="evidence" value="ECO:0007669"/>
    <property type="project" value="InterPro"/>
</dbReference>
<feature type="domain" description="Methyltransferase FkbM" evidence="2">
    <location>
        <begin position="530"/>
        <end position="699"/>
    </location>
</feature>